<keyword evidence="3" id="KW-1185">Reference proteome</keyword>
<keyword evidence="1" id="KW-1133">Transmembrane helix</keyword>
<reference evidence="3" key="1">
    <citation type="submission" date="2017-10" db="EMBL/GenBank/DDBJ databases">
        <title>Rapid genome shrinkage in a self-fertile nematode reveals novel sperm competition proteins.</title>
        <authorList>
            <person name="Yin D."/>
            <person name="Schwarz E.M."/>
            <person name="Thomas C.G."/>
            <person name="Felde R.L."/>
            <person name="Korf I.F."/>
            <person name="Cutter A.D."/>
            <person name="Schartner C.M."/>
            <person name="Ralston E.J."/>
            <person name="Meyer B.J."/>
            <person name="Haag E.S."/>
        </authorList>
    </citation>
    <scope>NUCLEOTIDE SEQUENCE [LARGE SCALE GENOMIC DNA]</scope>
    <source>
        <strain evidence="3">JU1422</strain>
    </source>
</reference>
<keyword evidence="1" id="KW-0812">Transmembrane</keyword>
<proteinExistence type="predicted"/>
<organism evidence="2 3">
    <name type="scientific">Caenorhabditis nigoni</name>
    <dbReference type="NCBI Taxonomy" id="1611254"/>
    <lineage>
        <taxon>Eukaryota</taxon>
        <taxon>Metazoa</taxon>
        <taxon>Ecdysozoa</taxon>
        <taxon>Nematoda</taxon>
        <taxon>Chromadorea</taxon>
        <taxon>Rhabditida</taxon>
        <taxon>Rhabditina</taxon>
        <taxon>Rhabditomorpha</taxon>
        <taxon>Rhabditoidea</taxon>
        <taxon>Rhabditidae</taxon>
        <taxon>Peloderinae</taxon>
        <taxon>Caenorhabditis</taxon>
    </lineage>
</organism>
<dbReference type="AlphaFoldDB" id="A0A2G5SEI6"/>
<gene>
    <name evidence="2" type="ORF">B9Z55_027907</name>
</gene>
<keyword evidence="1" id="KW-0472">Membrane</keyword>
<name>A0A2G5SEI6_9PELO</name>
<feature type="transmembrane region" description="Helical" evidence="1">
    <location>
        <begin position="44"/>
        <end position="61"/>
    </location>
</feature>
<accession>A0A2G5SEI6</accession>
<sequence>MAKLNCSCFSELSKWMRPEQHGEGNNAQHMLQRIFLPIYSNADAFIFSQFICIFKIFLAYFQNTTVLLLNKKDFCQNNVYVCLQLSKFMINGTDKVKNSKAFKVSTQKKVKIL</sequence>
<dbReference type="Proteomes" id="UP000230233">
    <property type="component" value="Unassembled WGS sequence"/>
</dbReference>
<protein>
    <submittedName>
        <fullName evidence="2">Uncharacterized protein</fullName>
    </submittedName>
</protein>
<dbReference type="EMBL" id="PDUG01000014">
    <property type="protein sequence ID" value="PIC13281.1"/>
    <property type="molecule type" value="Genomic_DNA"/>
</dbReference>
<evidence type="ECO:0000256" key="1">
    <source>
        <dbReference type="SAM" id="Phobius"/>
    </source>
</evidence>
<evidence type="ECO:0000313" key="2">
    <source>
        <dbReference type="EMBL" id="PIC13281.1"/>
    </source>
</evidence>
<evidence type="ECO:0000313" key="3">
    <source>
        <dbReference type="Proteomes" id="UP000230233"/>
    </source>
</evidence>
<comment type="caution">
    <text evidence="2">The sequence shown here is derived from an EMBL/GenBank/DDBJ whole genome shotgun (WGS) entry which is preliminary data.</text>
</comment>